<dbReference type="InterPro" id="IPR051711">
    <property type="entry name" value="Stress_Response_Reg"/>
</dbReference>
<dbReference type="GO" id="GO:0005634">
    <property type="term" value="C:nucleus"/>
    <property type="evidence" value="ECO:0007669"/>
    <property type="project" value="UniProtKB-SubCell"/>
</dbReference>
<dbReference type="CDD" id="cd12148">
    <property type="entry name" value="fungal_TF_MHR"/>
    <property type="match status" value="1"/>
</dbReference>
<dbReference type="PANTHER" id="PTHR47540">
    <property type="entry name" value="THIAMINE REPRESSIBLE GENES REGULATORY PROTEIN THI5"/>
    <property type="match status" value="1"/>
</dbReference>
<keyword evidence="9" id="KW-1185">Reference proteome</keyword>
<keyword evidence="2" id="KW-0805">Transcription regulation</keyword>
<protein>
    <recommendedName>
        <fullName evidence="7">Xylanolytic transcriptional activator regulatory domain-containing protein</fullName>
    </recommendedName>
</protein>
<dbReference type="GO" id="GO:0006351">
    <property type="term" value="P:DNA-templated transcription"/>
    <property type="evidence" value="ECO:0007669"/>
    <property type="project" value="InterPro"/>
</dbReference>
<accession>A0A428ST82</accession>
<reference evidence="8 9" key="1">
    <citation type="submission" date="2017-06" db="EMBL/GenBank/DDBJ databases">
        <title>Cmopartive genomic analysis of Ambrosia Fusariam Clade fungi.</title>
        <authorList>
            <person name="Stajich J.E."/>
            <person name="Carrillo J."/>
            <person name="Kijimoto T."/>
            <person name="Eskalen A."/>
            <person name="O'Donnell K."/>
            <person name="Kasson M."/>
        </authorList>
    </citation>
    <scope>NUCLEOTIDE SEQUENCE [LARGE SCALE GENOMIC DNA]</scope>
    <source>
        <strain evidence="8 9">NRRL 20438</strain>
    </source>
</reference>
<evidence type="ECO:0000313" key="9">
    <source>
        <dbReference type="Proteomes" id="UP000288429"/>
    </source>
</evidence>
<organism evidence="8 9">
    <name type="scientific">Fusarium ambrosium</name>
    <dbReference type="NCBI Taxonomy" id="131363"/>
    <lineage>
        <taxon>Eukaryota</taxon>
        <taxon>Fungi</taxon>
        <taxon>Dikarya</taxon>
        <taxon>Ascomycota</taxon>
        <taxon>Pezizomycotina</taxon>
        <taxon>Sordariomycetes</taxon>
        <taxon>Hypocreomycetidae</taxon>
        <taxon>Hypocreales</taxon>
        <taxon>Nectriaceae</taxon>
        <taxon>Fusarium</taxon>
        <taxon>Fusarium solani species complex</taxon>
    </lineage>
</organism>
<dbReference type="SMART" id="SM00906">
    <property type="entry name" value="Fungal_trans"/>
    <property type="match status" value="1"/>
</dbReference>
<keyword evidence="4" id="KW-0804">Transcription</keyword>
<dbReference type="GO" id="GO:0008270">
    <property type="term" value="F:zinc ion binding"/>
    <property type="evidence" value="ECO:0007669"/>
    <property type="project" value="InterPro"/>
</dbReference>
<keyword evidence="5" id="KW-0539">Nucleus</keyword>
<comment type="caution">
    <text evidence="8">The sequence shown here is derived from an EMBL/GenBank/DDBJ whole genome shotgun (WGS) entry which is preliminary data.</text>
</comment>
<dbReference type="GO" id="GO:0043565">
    <property type="term" value="F:sequence-specific DNA binding"/>
    <property type="evidence" value="ECO:0007669"/>
    <property type="project" value="TreeGrafter"/>
</dbReference>
<evidence type="ECO:0000313" key="8">
    <source>
        <dbReference type="EMBL" id="RSL92986.1"/>
    </source>
</evidence>
<dbReference type="GO" id="GO:0045944">
    <property type="term" value="P:positive regulation of transcription by RNA polymerase II"/>
    <property type="evidence" value="ECO:0007669"/>
    <property type="project" value="TreeGrafter"/>
</dbReference>
<gene>
    <name evidence="8" type="ORF">CDV31_014906</name>
</gene>
<evidence type="ECO:0000256" key="1">
    <source>
        <dbReference type="ARBA" id="ARBA00004123"/>
    </source>
</evidence>
<evidence type="ECO:0000256" key="4">
    <source>
        <dbReference type="ARBA" id="ARBA00023163"/>
    </source>
</evidence>
<keyword evidence="3" id="KW-0238">DNA-binding</keyword>
<evidence type="ECO:0000256" key="2">
    <source>
        <dbReference type="ARBA" id="ARBA00023015"/>
    </source>
</evidence>
<dbReference type="InterPro" id="IPR007219">
    <property type="entry name" value="XnlR_reg_dom"/>
</dbReference>
<evidence type="ECO:0000256" key="6">
    <source>
        <dbReference type="SAM" id="Coils"/>
    </source>
</evidence>
<evidence type="ECO:0000256" key="3">
    <source>
        <dbReference type="ARBA" id="ARBA00023125"/>
    </source>
</evidence>
<comment type="subcellular location">
    <subcellularLocation>
        <location evidence="1">Nucleus</location>
    </subcellularLocation>
</comment>
<feature type="coiled-coil region" evidence="6">
    <location>
        <begin position="1"/>
        <end position="28"/>
    </location>
</feature>
<evidence type="ECO:0000256" key="5">
    <source>
        <dbReference type="ARBA" id="ARBA00023242"/>
    </source>
</evidence>
<evidence type="ECO:0000259" key="7">
    <source>
        <dbReference type="SMART" id="SM00906"/>
    </source>
</evidence>
<keyword evidence="6" id="KW-0175">Coiled coil</keyword>
<proteinExistence type="predicted"/>
<sequence length="685" mass="76660">MKVSQSYLQSLLRENQELRNRSREIRIQEPVVSDELHPYTQSPGDPSRNPLVDEKPWFLPIKSSNLPILIGEVADAAFATRFRQLLTDNTLNHIPRISYPENGVISELAQSECPPPNPTHARFLIRVALKSLDGCFHIVQSGCVWELLERFIHAPHSVDSLHECKLRALFALGELYLSRGQVQETKTPGLAYFSHASRAHGLLQERPCIEMVEISLLLCLYALCVNRRHSAYFLASSAIRHCVVMGLHFNLPDAQFPDMETKEHLNRIWWTAYIIDQTSASISSQMVSVPDDEVFVDPPSMAGLIGGVQADFQDTDCLSARVHLTKITKKMIKSVYGRGQTKEPFLQRVQHALRDLKQWLETLPSDIHMSSESSHSKPAAVQSLHLAFNQSMILATRPILLHTLRMHKEANGNTPNTAEQMISNSVQALAEACVRCARHSYATLVESWIEGTFRTFDYFNTQYLFSAATILAISSLIGVPESSKDREDFVFAGQLLGNLRDSGSFAATEFCRHIDAMKSDIHDFLTSVSPNPQEADVAVGADDQGQPPIMAHSSQLMTSGMALAEPSVEAFLQSEQGLPQSSALQQCARKLPDIHHHLSVIILGTQSAELETAFNAYTARFQSIVDLANDPVHYWQITPPEYSLLYSFGLGITPPMSLVASRCRDPRIRRKVVESMPQSPFYHRL</sequence>
<dbReference type="EMBL" id="NIZV01000361">
    <property type="protein sequence ID" value="RSL92986.1"/>
    <property type="molecule type" value="Genomic_DNA"/>
</dbReference>
<dbReference type="Pfam" id="PF04082">
    <property type="entry name" value="Fungal_trans"/>
    <property type="match status" value="1"/>
</dbReference>
<dbReference type="AlphaFoldDB" id="A0A428ST82"/>
<dbReference type="Proteomes" id="UP000288429">
    <property type="component" value="Unassembled WGS sequence"/>
</dbReference>
<feature type="domain" description="Xylanolytic transcriptional activator regulatory" evidence="7">
    <location>
        <begin position="231"/>
        <end position="305"/>
    </location>
</feature>
<name>A0A428ST82_9HYPO</name>
<dbReference type="PANTHER" id="PTHR47540:SF6">
    <property type="entry name" value="ZN(II)2CYS6 TRANSCRIPTION FACTOR (EUROFUNG)"/>
    <property type="match status" value="1"/>
</dbReference>